<evidence type="ECO:0000256" key="1">
    <source>
        <dbReference type="SAM" id="MobiDB-lite"/>
    </source>
</evidence>
<feature type="compositionally biased region" description="Low complexity" evidence="1">
    <location>
        <begin position="279"/>
        <end position="305"/>
    </location>
</feature>
<dbReference type="EMBL" id="CP144053">
    <property type="protein sequence ID" value="WWD16962.1"/>
    <property type="molecule type" value="Genomic_DNA"/>
</dbReference>
<dbReference type="Proteomes" id="UP000322225">
    <property type="component" value="Chromosome 3"/>
</dbReference>
<feature type="region of interest" description="Disordered" evidence="1">
    <location>
        <begin position="275"/>
        <end position="309"/>
    </location>
</feature>
<evidence type="ECO:0000313" key="3">
    <source>
        <dbReference type="EMBL" id="WWD16962.1"/>
    </source>
</evidence>
<reference evidence="3" key="1">
    <citation type="submission" date="2017-08" db="EMBL/GenBank/DDBJ databases">
        <authorList>
            <person name="Cuomo C."/>
            <person name="Billmyre B."/>
            <person name="Heitman J."/>
        </authorList>
    </citation>
    <scope>NUCLEOTIDE SEQUENCE</scope>
    <source>
        <strain evidence="3">CBS 12478</strain>
    </source>
</reference>
<feature type="region of interest" description="Disordered" evidence="1">
    <location>
        <begin position="316"/>
        <end position="335"/>
    </location>
</feature>
<feature type="chain" id="PRO_5042580838" evidence="2">
    <location>
        <begin position="21"/>
        <end position="386"/>
    </location>
</feature>
<keyword evidence="4" id="KW-1185">Reference proteome</keyword>
<keyword evidence="2" id="KW-0732">Signal</keyword>
<dbReference type="AlphaFoldDB" id="A0AAJ8MVJ8"/>
<feature type="region of interest" description="Disordered" evidence="1">
    <location>
        <begin position="184"/>
        <end position="242"/>
    </location>
</feature>
<dbReference type="GeneID" id="43590387"/>
<organism evidence="3 4">
    <name type="scientific">Kwoniella shandongensis</name>
    <dbReference type="NCBI Taxonomy" id="1734106"/>
    <lineage>
        <taxon>Eukaryota</taxon>
        <taxon>Fungi</taxon>
        <taxon>Dikarya</taxon>
        <taxon>Basidiomycota</taxon>
        <taxon>Agaricomycotina</taxon>
        <taxon>Tremellomycetes</taxon>
        <taxon>Tremellales</taxon>
        <taxon>Cryptococcaceae</taxon>
        <taxon>Kwoniella</taxon>
    </lineage>
</organism>
<protein>
    <submittedName>
        <fullName evidence="3">Uncharacterized protein</fullName>
    </submittedName>
</protein>
<feature type="compositionally biased region" description="Low complexity" evidence="1">
    <location>
        <begin position="320"/>
        <end position="335"/>
    </location>
</feature>
<sequence>MFNTSLSLFALMAFVLPSLADSSIFTKTDAKMTFYYDVEETSSGQEACGSTAGDPVQAGWATSSGINTGIPYCEKVRGYSLNQIGTGRIVAFDATAIAEDPEKWCGREVQIYKADGSKFEYSAGPLYIWDGCAACAGGGAILDLSAPTFVEVNGGTCGGTNPSGLTYEVLDNYIVDPSVGLGGSAATSDAESTTDSTVLGFTSSPSEVLSTSSAGSSSTPSPIVSVASSSVESSSEQATPVPTRTIRYSSSLGWPTSVASNLRLAADYVTSGSATVEGASSSSNDQTTSTQSADASSSTQDSSADLTPDTEFVSSTSAFEVEPAPTSSSESSPDLSDGDCIFGAWQCNGLELRVCNYQSTSELAWESIYTCSSVCGVTASGSINCD</sequence>
<evidence type="ECO:0000256" key="2">
    <source>
        <dbReference type="SAM" id="SignalP"/>
    </source>
</evidence>
<dbReference type="KEGG" id="ksn:43590387"/>
<gene>
    <name evidence="3" type="ORF">CI109_101394</name>
</gene>
<reference evidence="3" key="2">
    <citation type="submission" date="2024-01" db="EMBL/GenBank/DDBJ databases">
        <title>Comparative genomics of Cryptococcus and Kwoniella reveals pathogenesis evolution and contrasting modes of karyotype evolution via chromosome fusion or intercentromeric recombination.</title>
        <authorList>
            <person name="Coelho M.A."/>
            <person name="David-Palma M."/>
            <person name="Shea T."/>
            <person name="Bowers K."/>
            <person name="McGinley-Smith S."/>
            <person name="Mohammad A.W."/>
            <person name="Gnirke A."/>
            <person name="Yurkov A.M."/>
            <person name="Nowrousian M."/>
            <person name="Sun S."/>
            <person name="Cuomo C.A."/>
            <person name="Heitman J."/>
        </authorList>
    </citation>
    <scope>NUCLEOTIDE SEQUENCE</scope>
    <source>
        <strain evidence="3">CBS 12478</strain>
    </source>
</reference>
<dbReference type="RefSeq" id="XP_031859447.2">
    <property type="nucleotide sequence ID" value="XM_032006234.2"/>
</dbReference>
<accession>A0AAJ8MVJ8</accession>
<evidence type="ECO:0000313" key="4">
    <source>
        <dbReference type="Proteomes" id="UP000322225"/>
    </source>
</evidence>
<name>A0AAJ8MVJ8_9TREE</name>
<feature type="compositionally biased region" description="Low complexity" evidence="1">
    <location>
        <begin position="184"/>
        <end position="240"/>
    </location>
</feature>
<feature type="signal peptide" evidence="2">
    <location>
        <begin position="1"/>
        <end position="20"/>
    </location>
</feature>
<proteinExistence type="predicted"/>